<dbReference type="Pfam" id="PF00903">
    <property type="entry name" value="Glyoxalase"/>
    <property type="match status" value="1"/>
</dbReference>
<dbReference type="CDD" id="cd07247">
    <property type="entry name" value="SgaA_N_like"/>
    <property type="match status" value="2"/>
</dbReference>
<dbReference type="Pfam" id="PF18029">
    <property type="entry name" value="Glyoxalase_6"/>
    <property type="match status" value="1"/>
</dbReference>
<feature type="domain" description="VOC" evidence="1">
    <location>
        <begin position="11"/>
        <end position="129"/>
    </location>
</feature>
<name>A0A518D1A5_9BACT</name>
<dbReference type="InterPro" id="IPR004360">
    <property type="entry name" value="Glyas_Fos-R_dOase_dom"/>
</dbReference>
<evidence type="ECO:0000313" key="2">
    <source>
        <dbReference type="EMBL" id="QDU85263.1"/>
    </source>
</evidence>
<dbReference type="PANTHER" id="PTHR33993">
    <property type="entry name" value="GLYOXALASE-RELATED"/>
    <property type="match status" value="1"/>
</dbReference>
<dbReference type="Gene3D" id="3.10.180.10">
    <property type="entry name" value="2,3-Dihydroxybiphenyl 1,2-Dioxygenase, domain 1"/>
    <property type="match status" value="2"/>
</dbReference>
<dbReference type="SUPFAM" id="SSF54593">
    <property type="entry name" value="Glyoxalase/Bleomycin resistance protein/Dihydroxybiphenyl dioxygenase"/>
    <property type="match status" value="2"/>
</dbReference>
<sequence>MPTHASFQPGEFCWVDLVAHDMQTAMEFYGELFGWTAEVQNTYGGPPYAMFMKDGAVVGGIGQMSDEMMGAGIPPMWNSYVATDDCEATEARARELGALVTVPTMEVPSMGKLAFFVDQEGASIACWQSTNDDGVPFLKGEHGSLSWNELMNRDTAGAKALYGGLFDWDFVAMPMGDTRYEMIKAGSVDAGGMMAMDGERFDGVPAHWLVYFQVDDGAQGVAAAEEAGATVMVPLTEIPVGRFSVLSDPQGAVFCLIELAG</sequence>
<organism evidence="2 3">
    <name type="scientific">Rohdeia mirabilis</name>
    <dbReference type="NCBI Taxonomy" id="2528008"/>
    <lineage>
        <taxon>Bacteria</taxon>
        <taxon>Pseudomonadati</taxon>
        <taxon>Planctomycetota</taxon>
        <taxon>Planctomycetia</taxon>
        <taxon>Planctomycetia incertae sedis</taxon>
        <taxon>Rohdeia</taxon>
    </lineage>
</organism>
<feature type="domain" description="VOC" evidence="1">
    <location>
        <begin position="144"/>
        <end position="259"/>
    </location>
</feature>
<reference evidence="2 3" key="1">
    <citation type="submission" date="2019-02" db="EMBL/GenBank/DDBJ databases">
        <title>Deep-cultivation of Planctomycetes and their phenomic and genomic characterization uncovers novel biology.</title>
        <authorList>
            <person name="Wiegand S."/>
            <person name="Jogler M."/>
            <person name="Boedeker C."/>
            <person name="Pinto D."/>
            <person name="Vollmers J."/>
            <person name="Rivas-Marin E."/>
            <person name="Kohn T."/>
            <person name="Peeters S.H."/>
            <person name="Heuer A."/>
            <person name="Rast P."/>
            <person name="Oberbeckmann S."/>
            <person name="Bunk B."/>
            <person name="Jeske O."/>
            <person name="Meyerdierks A."/>
            <person name="Storesund J.E."/>
            <person name="Kallscheuer N."/>
            <person name="Luecker S."/>
            <person name="Lage O.M."/>
            <person name="Pohl T."/>
            <person name="Merkel B.J."/>
            <person name="Hornburger P."/>
            <person name="Mueller R.-W."/>
            <person name="Bruemmer F."/>
            <person name="Labrenz M."/>
            <person name="Spormann A.M."/>
            <person name="Op den Camp H."/>
            <person name="Overmann J."/>
            <person name="Amann R."/>
            <person name="Jetten M.S.M."/>
            <person name="Mascher T."/>
            <person name="Medema M.H."/>
            <person name="Devos D.P."/>
            <person name="Kaster A.-K."/>
            <person name="Ovreas L."/>
            <person name="Rohde M."/>
            <person name="Galperin M.Y."/>
            <person name="Jogler C."/>
        </authorList>
    </citation>
    <scope>NUCLEOTIDE SEQUENCE [LARGE SCALE GENOMIC DNA]</scope>
    <source>
        <strain evidence="2 3">Pla163</strain>
    </source>
</reference>
<dbReference type="OrthoDB" id="9804235at2"/>
<evidence type="ECO:0000313" key="3">
    <source>
        <dbReference type="Proteomes" id="UP000319342"/>
    </source>
</evidence>
<dbReference type="InterPro" id="IPR037523">
    <property type="entry name" value="VOC_core"/>
</dbReference>
<dbReference type="Proteomes" id="UP000319342">
    <property type="component" value="Chromosome"/>
</dbReference>
<dbReference type="PROSITE" id="PS51819">
    <property type="entry name" value="VOC"/>
    <property type="match status" value="2"/>
</dbReference>
<dbReference type="InterPro" id="IPR041581">
    <property type="entry name" value="Glyoxalase_6"/>
</dbReference>
<dbReference type="AlphaFoldDB" id="A0A518D1A5"/>
<dbReference type="InterPro" id="IPR052164">
    <property type="entry name" value="Anthracycline_SecMetBiosynth"/>
</dbReference>
<dbReference type="InterPro" id="IPR029068">
    <property type="entry name" value="Glyas_Bleomycin-R_OHBP_Dase"/>
</dbReference>
<dbReference type="EMBL" id="CP036290">
    <property type="protein sequence ID" value="QDU85263.1"/>
    <property type="molecule type" value="Genomic_DNA"/>
</dbReference>
<protein>
    <submittedName>
        <fullName evidence="2">27 kDa antigen Cfp30B</fullName>
    </submittedName>
</protein>
<dbReference type="PANTHER" id="PTHR33993:SF14">
    <property type="entry name" value="GB|AAF24581.1"/>
    <property type="match status" value="1"/>
</dbReference>
<evidence type="ECO:0000259" key="1">
    <source>
        <dbReference type="PROSITE" id="PS51819"/>
    </source>
</evidence>
<gene>
    <name evidence="2" type="ORF">Pla163_23910</name>
</gene>
<accession>A0A518D1A5</accession>
<keyword evidence="3" id="KW-1185">Reference proteome</keyword>
<proteinExistence type="predicted"/>
<dbReference type="RefSeq" id="WP_145188292.1">
    <property type="nucleotide sequence ID" value="NZ_CP036290.1"/>
</dbReference>